<accession>A0A2P2L0C1</accession>
<dbReference type="EMBL" id="GGEC01030936">
    <property type="protein sequence ID" value="MBX11420.1"/>
    <property type="molecule type" value="Transcribed_RNA"/>
</dbReference>
<name>A0A2P2L0C1_RHIMU</name>
<organism evidence="1">
    <name type="scientific">Rhizophora mucronata</name>
    <name type="common">Asiatic mangrove</name>
    <dbReference type="NCBI Taxonomy" id="61149"/>
    <lineage>
        <taxon>Eukaryota</taxon>
        <taxon>Viridiplantae</taxon>
        <taxon>Streptophyta</taxon>
        <taxon>Embryophyta</taxon>
        <taxon>Tracheophyta</taxon>
        <taxon>Spermatophyta</taxon>
        <taxon>Magnoliopsida</taxon>
        <taxon>eudicotyledons</taxon>
        <taxon>Gunneridae</taxon>
        <taxon>Pentapetalae</taxon>
        <taxon>rosids</taxon>
        <taxon>fabids</taxon>
        <taxon>Malpighiales</taxon>
        <taxon>Rhizophoraceae</taxon>
        <taxon>Rhizophora</taxon>
    </lineage>
</organism>
<evidence type="ECO:0000313" key="1">
    <source>
        <dbReference type="EMBL" id="MBX11420.1"/>
    </source>
</evidence>
<reference evidence="1" key="1">
    <citation type="submission" date="2018-02" db="EMBL/GenBank/DDBJ databases">
        <title>Rhizophora mucronata_Transcriptome.</title>
        <authorList>
            <person name="Meera S.P."/>
            <person name="Sreeshan A."/>
            <person name="Augustine A."/>
        </authorList>
    </citation>
    <scope>NUCLEOTIDE SEQUENCE</scope>
    <source>
        <tissue evidence="1">Leaf</tissue>
    </source>
</reference>
<protein>
    <submittedName>
        <fullName evidence="1">Uncharacterized protein</fullName>
    </submittedName>
</protein>
<proteinExistence type="predicted"/>
<sequence length="11" mass="1345">MRHNFTSPLQD</sequence>